<evidence type="ECO:0000313" key="4">
    <source>
        <dbReference type="Proteomes" id="UP000813672"/>
    </source>
</evidence>
<name>A0A9Q3WK24_9RHOB</name>
<dbReference type="Proteomes" id="UP000813672">
    <property type="component" value="Unassembled WGS sequence"/>
</dbReference>
<dbReference type="PANTHER" id="PTHR34039:SF1">
    <property type="entry name" value="UPF0102 PROTEIN YRAN"/>
    <property type="match status" value="1"/>
</dbReference>
<comment type="caution">
    <text evidence="3">The sequence shown here is derived from an EMBL/GenBank/DDBJ whole genome shotgun (WGS) entry which is preliminary data.</text>
</comment>
<accession>A0A9Q3WK24</accession>
<organism evidence="3 4">
    <name type="scientific">Ruegeria pomeroyi</name>
    <dbReference type="NCBI Taxonomy" id="89184"/>
    <lineage>
        <taxon>Bacteria</taxon>
        <taxon>Pseudomonadati</taxon>
        <taxon>Pseudomonadota</taxon>
        <taxon>Alphaproteobacteria</taxon>
        <taxon>Rhodobacterales</taxon>
        <taxon>Roseobacteraceae</taxon>
        <taxon>Ruegeria</taxon>
    </lineage>
</organism>
<dbReference type="Pfam" id="PF02021">
    <property type="entry name" value="UPF0102"/>
    <property type="match status" value="1"/>
</dbReference>
<dbReference type="RefSeq" id="WP_234219649.1">
    <property type="nucleotide sequence ID" value="NZ_JAGQAF010000005.1"/>
</dbReference>
<dbReference type="HAMAP" id="MF_00048">
    <property type="entry name" value="UPF0102"/>
    <property type="match status" value="1"/>
</dbReference>
<dbReference type="AlphaFoldDB" id="A0A9Q3WK24"/>
<evidence type="ECO:0000256" key="2">
    <source>
        <dbReference type="HAMAP-Rule" id="MF_00048"/>
    </source>
</evidence>
<evidence type="ECO:0000256" key="1">
    <source>
        <dbReference type="ARBA" id="ARBA00006738"/>
    </source>
</evidence>
<dbReference type="GO" id="GO:0003676">
    <property type="term" value="F:nucleic acid binding"/>
    <property type="evidence" value="ECO:0007669"/>
    <property type="project" value="InterPro"/>
</dbReference>
<dbReference type="NCBIfam" id="NF011269">
    <property type="entry name" value="PRK14676.1"/>
    <property type="match status" value="1"/>
</dbReference>
<dbReference type="InterPro" id="IPR011856">
    <property type="entry name" value="tRNA_endonuc-like_dom_sf"/>
</dbReference>
<proteinExistence type="inferred from homology"/>
<gene>
    <name evidence="3" type="ORF">KBY27_09820</name>
</gene>
<protein>
    <recommendedName>
        <fullName evidence="2">UPF0102 protein KBY27_09820</fullName>
    </recommendedName>
</protein>
<sequence length="123" mass="13708">MKTFASRGTRNHLAGEAAENSVLRDYERRGYRLVHRRWRGRGGEIDLIARLGDEVVFVEVKQSRDFARAAESLGARQIERLHAAAAEFLADEPAGQLTPMRFDVALVDGTGRCEIIENAFGHG</sequence>
<reference evidence="3" key="1">
    <citation type="journal article" date="2021" name="Environ. Microbiol.">
        <title>Cryptic niche differentiation of novel sediment ecotypes of Rugeria pomeroyi correlates with nitrate respiration.</title>
        <authorList>
            <person name="Lin X."/>
            <person name="McNichol J."/>
            <person name="Chu X."/>
            <person name="Qian Y."/>
            <person name="Luo H."/>
        </authorList>
    </citation>
    <scope>NUCLEOTIDE SEQUENCE</scope>
    <source>
        <strain evidence="3">SZCCDBB064</strain>
    </source>
</reference>
<evidence type="ECO:0000313" key="3">
    <source>
        <dbReference type="EMBL" id="MCE8537755.1"/>
    </source>
</evidence>
<dbReference type="PANTHER" id="PTHR34039">
    <property type="entry name" value="UPF0102 PROTEIN YRAN"/>
    <property type="match status" value="1"/>
</dbReference>
<dbReference type="EMBL" id="JAGQAF010000005">
    <property type="protein sequence ID" value="MCE8537755.1"/>
    <property type="molecule type" value="Genomic_DNA"/>
</dbReference>
<dbReference type="SUPFAM" id="SSF52980">
    <property type="entry name" value="Restriction endonuclease-like"/>
    <property type="match status" value="1"/>
</dbReference>
<dbReference type="InterPro" id="IPR003509">
    <property type="entry name" value="UPF0102_YraN-like"/>
</dbReference>
<comment type="similarity">
    <text evidence="1 2">Belongs to the UPF0102 family.</text>
</comment>
<dbReference type="InterPro" id="IPR011335">
    <property type="entry name" value="Restrct_endonuc-II-like"/>
</dbReference>
<dbReference type="Gene3D" id="3.40.1350.10">
    <property type="match status" value="1"/>
</dbReference>